<keyword evidence="3" id="KW-1185">Reference proteome</keyword>
<proteinExistence type="predicted"/>
<dbReference type="AlphaFoldDB" id="A0A4U9RSR0"/>
<name>A0A4U9RSR0_HATHI</name>
<dbReference type="KEGG" id="hhw:NCTC503_02384"/>
<dbReference type="RefSeq" id="WP_138210916.1">
    <property type="nucleotide sequence ID" value="NZ_CBCRUQ010000002.1"/>
</dbReference>
<feature type="domain" description="DUF4422" evidence="1">
    <location>
        <begin position="4"/>
        <end position="225"/>
    </location>
</feature>
<dbReference type="OrthoDB" id="9798746at2"/>
<evidence type="ECO:0000313" key="3">
    <source>
        <dbReference type="Proteomes" id="UP000308489"/>
    </source>
</evidence>
<dbReference type="Proteomes" id="UP000308489">
    <property type="component" value="Chromosome 1"/>
</dbReference>
<dbReference type="Pfam" id="PF14393">
    <property type="entry name" value="DUF4422"/>
    <property type="match status" value="1"/>
</dbReference>
<reference evidence="2 3" key="1">
    <citation type="submission" date="2019-05" db="EMBL/GenBank/DDBJ databases">
        <authorList>
            <consortium name="Pathogen Informatics"/>
        </authorList>
    </citation>
    <scope>NUCLEOTIDE SEQUENCE [LARGE SCALE GENOMIC DNA]</scope>
    <source>
        <strain evidence="2 3">NCTC503</strain>
    </source>
</reference>
<dbReference type="EMBL" id="LR590481">
    <property type="protein sequence ID" value="VTQ94788.1"/>
    <property type="molecule type" value="Genomic_DNA"/>
</dbReference>
<accession>A0A4U9RSR0</accession>
<evidence type="ECO:0000313" key="2">
    <source>
        <dbReference type="EMBL" id="VTQ94788.1"/>
    </source>
</evidence>
<gene>
    <name evidence="2" type="ORF">NCTC503_02384</name>
</gene>
<evidence type="ECO:0000259" key="1">
    <source>
        <dbReference type="Pfam" id="PF14393"/>
    </source>
</evidence>
<protein>
    <submittedName>
        <fullName evidence="2">Exopolysaccharide biosynthesis protein</fullName>
    </submittedName>
</protein>
<sequence length="262" mass="31757">MDIKILVATHKKYNMPKESMYLPIHVGCEGKKDLGYTGDNTGDSISLKNPNYCELTGLYWAWKNLKCEYIGLCHYRRYFTNSNLFRRILNKNNKMDLILSKLEIENLLKEYDIVLPKKRNYYIETIESHYKNAHHIKDLEETKEIISEIYPDYISSFDKVMKWKKLHLYNMFVMDKEGFDKYCEWLFNILFELEKRVDISSYDNYQKRIYGFLSERLFNVWIVKNKKMVCEMDVVNMENINWPLKIVTFIKRKFKNYKLKNI</sequence>
<dbReference type="InterPro" id="IPR025536">
    <property type="entry name" value="DUF4422"/>
</dbReference>
<organism evidence="2 3">
    <name type="scientific">Hathewaya histolytica</name>
    <name type="common">Clostridium histolyticum</name>
    <dbReference type="NCBI Taxonomy" id="1498"/>
    <lineage>
        <taxon>Bacteria</taxon>
        <taxon>Bacillati</taxon>
        <taxon>Bacillota</taxon>
        <taxon>Clostridia</taxon>
        <taxon>Eubacteriales</taxon>
        <taxon>Clostridiaceae</taxon>
        <taxon>Hathewaya</taxon>
    </lineage>
</organism>